<feature type="domain" description="Serine hydroxymethyltransferase-like" evidence="10">
    <location>
        <begin position="164"/>
        <end position="512"/>
    </location>
</feature>
<dbReference type="Gene3D" id="3.40.640.10">
    <property type="entry name" value="Type I PLP-dependent aspartate aminotransferase-like (Major domain)"/>
    <property type="match status" value="1"/>
</dbReference>
<accession>A0A7J6NNA6</accession>
<feature type="compositionally biased region" description="Polar residues" evidence="8">
    <location>
        <begin position="784"/>
        <end position="798"/>
    </location>
</feature>
<comment type="catalytic activity">
    <reaction evidence="7">
        <text>(6R)-5,10-methylene-5,6,7,8-tetrahydrofolate + glycine + H2O = (6S)-5,6,7,8-tetrahydrofolate + L-serine</text>
        <dbReference type="Rhea" id="RHEA:15481"/>
        <dbReference type="ChEBI" id="CHEBI:15377"/>
        <dbReference type="ChEBI" id="CHEBI:15636"/>
        <dbReference type="ChEBI" id="CHEBI:33384"/>
        <dbReference type="ChEBI" id="CHEBI:57305"/>
        <dbReference type="ChEBI" id="CHEBI:57453"/>
        <dbReference type="EC" id="2.1.2.1"/>
    </reaction>
</comment>
<evidence type="ECO:0000256" key="5">
    <source>
        <dbReference type="ARBA" id="ARBA00022679"/>
    </source>
</evidence>
<dbReference type="Pfam" id="PF00464">
    <property type="entry name" value="SHMT"/>
    <property type="match status" value="2"/>
</dbReference>
<feature type="compositionally biased region" description="Basic residues" evidence="8">
    <location>
        <begin position="1103"/>
        <end position="1126"/>
    </location>
</feature>
<evidence type="ECO:0000256" key="8">
    <source>
        <dbReference type="SAM" id="MobiDB-lite"/>
    </source>
</evidence>
<name>A0A7J6NNA6_PEROL</name>
<dbReference type="GO" id="GO:0030170">
    <property type="term" value="F:pyridoxal phosphate binding"/>
    <property type="evidence" value="ECO:0007669"/>
    <property type="project" value="InterPro"/>
</dbReference>
<dbReference type="InterPro" id="IPR001085">
    <property type="entry name" value="Ser_HO-MeTrfase"/>
</dbReference>
<dbReference type="InterPro" id="IPR015424">
    <property type="entry name" value="PyrdxlP-dep_Trfase"/>
</dbReference>
<dbReference type="PANTHER" id="PTHR11680">
    <property type="entry name" value="SERINE HYDROXYMETHYLTRANSFERASE"/>
    <property type="match status" value="1"/>
</dbReference>
<evidence type="ECO:0000256" key="1">
    <source>
        <dbReference type="ARBA" id="ARBA00001933"/>
    </source>
</evidence>
<feature type="chain" id="PRO_5029586823" description="Serine hydroxymethyltransferase" evidence="9">
    <location>
        <begin position="29"/>
        <end position="1126"/>
    </location>
</feature>
<dbReference type="EMBL" id="JABANP010000269">
    <property type="protein sequence ID" value="KAF4685278.1"/>
    <property type="molecule type" value="Genomic_DNA"/>
</dbReference>
<proteinExistence type="inferred from homology"/>
<dbReference type="HAMAP" id="MF_00051">
    <property type="entry name" value="SHMT"/>
    <property type="match status" value="1"/>
</dbReference>
<feature type="domain" description="Serine hydroxymethyltransferase-like" evidence="10">
    <location>
        <begin position="533"/>
        <end position="584"/>
    </location>
</feature>
<dbReference type="Proteomes" id="UP000541610">
    <property type="component" value="Unassembled WGS sequence"/>
</dbReference>
<feature type="region of interest" description="Disordered" evidence="8">
    <location>
        <begin position="738"/>
        <end position="761"/>
    </location>
</feature>
<dbReference type="GO" id="GO:0035999">
    <property type="term" value="P:tetrahydrofolate interconversion"/>
    <property type="evidence" value="ECO:0007669"/>
    <property type="project" value="UniProtKB-UniPathway"/>
</dbReference>
<dbReference type="GO" id="GO:0008168">
    <property type="term" value="F:methyltransferase activity"/>
    <property type="evidence" value="ECO:0007669"/>
    <property type="project" value="UniProtKB-KW"/>
</dbReference>
<dbReference type="FunFam" id="3.40.640.10:FF:000097">
    <property type="entry name" value="Serine hydroxymethyltransferase"/>
    <property type="match status" value="1"/>
</dbReference>
<evidence type="ECO:0000256" key="2">
    <source>
        <dbReference type="ARBA" id="ARBA00004777"/>
    </source>
</evidence>
<protein>
    <recommendedName>
        <fullName evidence="7">Serine hydroxymethyltransferase</fullName>
        <ecNumber evidence="7">2.1.2.1</ecNumber>
    </recommendedName>
</protein>
<dbReference type="PANTHER" id="PTHR11680:SF35">
    <property type="entry name" value="SERINE HYDROXYMETHYLTRANSFERASE 1"/>
    <property type="match status" value="1"/>
</dbReference>
<organism evidence="11 12">
    <name type="scientific">Perkinsus olseni</name>
    <name type="common">Perkinsus atlanticus</name>
    <dbReference type="NCBI Taxonomy" id="32597"/>
    <lineage>
        <taxon>Eukaryota</taxon>
        <taxon>Sar</taxon>
        <taxon>Alveolata</taxon>
        <taxon>Perkinsozoa</taxon>
        <taxon>Perkinsea</taxon>
        <taxon>Perkinsida</taxon>
        <taxon>Perkinsidae</taxon>
        <taxon>Perkinsus</taxon>
    </lineage>
</organism>
<keyword evidence="11" id="KW-0489">Methyltransferase</keyword>
<feature type="region of interest" description="Disordered" evidence="8">
    <location>
        <begin position="773"/>
        <end position="800"/>
    </location>
</feature>
<feature type="region of interest" description="Disordered" evidence="8">
    <location>
        <begin position="1087"/>
        <end position="1126"/>
    </location>
</feature>
<feature type="signal peptide" evidence="9">
    <location>
        <begin position="1"/>
        <end position="28"/>
    </location>
</feature>
<dbReference type="InterPro" id="IPR049943">
    <property type="entry name" value="Ser_HO-MeTrfase-like"/>
</dbReference>
<comment type="pathway">
    <text evidence="2 7">One-carbon metabolism; tetrahydrofolate interconversion.</text>
</comment>
<reference evidence="11 12" key="1">
    <citation type="submission" date="2020-04" db="EMBL/GenBank/DDBJ databases">
        <title>Perkinsus olseni comparative genomics.</title>
        <authorList>
            <person name="Bogema D.R."/>
        </authorList>
    </citation>
    <scope>NUCLEOTIDE SEQUENCE [LARGE SCALE GENOMIC DNA]</scope>
    <source>
        <strain evidence="11">00978-12</strain>
    </source>
</reference>
<evidence type="ECO:0000256" key="6">
    <source>
        <dbReference type="ARBA" id="ARBA00022898"/>
    </source>
</evidence>
<comment type="caution">
    <text evidence="11">The sequence shown here is derived from an EMBL/GenBank/DDBJ whole genome shotgun (WGS) entry which is preliminary data.</text>
</comment>
<dbReference type="InterPro" id="IPR015421">
    <property type="entry name" value="PyrdxlP-dep_Trfase_major"/>
</dbReference>
<keyword evidence="4 7" id="KW-0554">One-carbon metabolism</keyword>
<dbReference type="Gene3D" id="3.90.1150.10">
    <property type="entry name" value="Aspartate Aminotransferase, domain 1"/>
    <property type="match status" value="2"/>
</dbReference>
<comment type="function">
    <text evidence="7">Interconversion of serine and glycine.</text>
</comment>
<evidence type="ECO:0000313" key="12">
    <source>
        <dbReference type="Proteomes" id="UP000541610"/>
    </source>
</evidence>
<dbReference type="NCBIfam" id="NF000586">
    <property type="entry name" value="PRK00011.1"/>
    <property type="match status" value="1"/>
</dbReference>
<dbReference type="GO" id="GO:0004372">
    <property type="term" value="F:glycine hydroxymethyltransferase activity"/>
    <property type="evidence" value="ECO:0007669"/>
    <property type="project" value="UniProtKB-EC"/>
</dbReference>
<evidence type="ECO:0000256" key="7">
    <source>
        <dbReference type="RuleBase" id="RU000585"/>
    </source>
</evidence>
<dbReference type="OrthoDB" id="10265628at2759"/>
<dbReference type="SUPFAM" id="SSF53383">
    <property type="entry name" value="PLP-dependent transferases"/>
    <property type="match status" value="1"/>
</dbReference>
<evidence type="ECO:0000259" key="10">
    <source>
        <dbReference type="Pfam" id="PF00464"/>
    </source>
</evidence>
<dbReference type="InterPro" id="IPR019798">
    <property type="entry name" value="Ser_HO-MeTrfase_PLP_BS"/>
</dbReference>
<dbReference type="GO" id="GO:0019264">
    <property type="term" value="P:glycine biosynthetic process from serine"/>
    <property type="evidence" value="ECO:0007669"/>
    <property type="project" value="InterPro"/>
</dbReference>
<sequence length="1126" mass="124111">MFHSSMLRLDLGIFLLLLVFNIPQVVRAQVPVVADYPEGCHAGPRSSRAAVHVLSPGSCLYLMRGPNKDGDDEESAGIVIKTNVAGVVGKLKIQLDVVGHSPHYFGTPNVSVETSGFAFLDYQSEDHHIWWYPGPQEMHFTPSDEGISSRSISVQAQRLNAHLPDVDPEVAGIIEKERGRQKKNLVLIASENFTSQAVLDAIGSIMTNKYSEGYPNARYYGGNEFIDQMENLCRQRALDGYRLSPEKWGVNVQPLSGSPANFQVYTALMEPHDRLMALDLPHGGHLSHGYQTDTKKVSMVSKFWTSMPYRLDEKTGLIDYDELELLATRFRPKILITGYSAYPRFPDFKRFREIADKSGSILMCDMAHISGLVAAGVHPSPFEDCDVVTTTTHKTLRGPRGAMIFYRIGQKGVDKKGNAIVHDYAEKINSTVFPGMQGGPHNHIIAGLSVALKQAASVEFREYQEQVVANAAALATEMQKLGFNLVSGGTENHLMLVDLKNKGINGSKVEKVGGAELLLTLRTAGRGFGRVPFKHVCDLASITLNKNTVPGDRSAMNPSGLRIGSPAMTSRGCTEEDFRRVARFLNRAVDIALEVQKRVGSSKQAAFNKFIEEHDIPEIEELRREAECCADAVKSATTDVDFHTSIGADAMVPHTLRTSPKYKHMMSWLRSNTSEQRSVISRQLHQLVDSSILEAGTAFERRAAARARLGLPAATGHAGSSLKVLDEAYEWFVRGTHEPHVDGNRSEEASSMASRREWTSTGADERKIITLKPQSDADLRRPRTASTYSGSAVSLRTQRSTRELLRPRSAIYERGSITLSQQPMRPRSAVLGGVRERPGDLCVAEMPDRRGSSLPRQRTPFERHASGDSARNRVHVKALMTHHVSSRPLTAASSRATFETTSTVDLSRPVSAIKNTTSGGPSAGPCRAALAEVRKVKERKAVEAALSRWSWEKGKLETEIARNAETSGKAPSLTALDGCELAGDPSRVMMKKVIHSSWLLPGRYDKRTREISISRRPSNDENRRSDATGRCALLLKMKDRRREQPDEVAALAARLKQLGTEINAEVLERALVLPEQRLRDAASFPAMPRLLSDPNLPNGGAVAKKRRVIKKKGGKKKRAGIGRKTK</sequence>
<feature type="region of interest" description="Disordered" evidence="8">
    <location>
        <begin position="844"/>
        <end position="869"/>
    </location>
</feature>
<evidence type="ECO:0000256" key="3">
    <source>
        <dbReference type="ARBA" id="ARBA00006376"/>
    </source>
</evidence>
<dbReference type="GO" id="GO:0005739">
    <property type="term" value="C:mitochondrion"/>
    <property type="evidence" value="ECO:0007669"/>
    <property type="project" value="TreeGrafter"/>
</dbReference>
<dbReference type="AlphaFoldDB" id="A0A7J6NNA6"/>
<evidence type="ECO:0000256" key="4">
    <source>
        <dbReference type="ARBA" id="ARBA00022563"/>
    </source>
</evidence>
<keyword evidence="5 7" id="KW-0808">Transferase</keyword>
<dbReference type="EC" id="2.1.2.1" evidence="7"/>
<evidence type="ECO:0000313" key="11">
    <source>
        <dbReference type="EMBL" id="KAF4685278.1"/>
    </source>
</evidence>
<dbReference type="InterPro" id="IPR015422">
    <property type="entry name" value="PyrdxlP-dep_Trfase_small"/>
</dbReference>
<dbReference type="PROSITE" id="PS00096">
    <property type="entry name" value="SHMT"/>
    <property type="match status" value="1"/>
</dbReference>
<dbReference type="InterPro" id="IPR039429">
    <property type="entry name" value="SHMT-like_dom"/>
</dbReference>
<dbReference type="CDD" id="cd00378">
    <property type="entry name" value="SHMT"/>
    <property type="match status" value="1"/>
</dbReference>
<comment type="similarity">
    <text evidence="3 7">Belongs to the SHMT family.</text>
</comment>
<dbReference type="UniPathway" id="UPA00193"/>
<comment type="cofactor">
    <cofactor evidence="1 7">
        <name>pyridoxal 5'-phosphate</name>
        <dbReference type="ChEBI" id="CHEBI:597326"/>
    </cofactor>
</comment>
<dbReference type="GO" id="GO:0032259">
    <property type="term" value="P:methylation"/>
    <property type="evidence" value="ECO:0007669"/>
    <property type="project" value="UniProtKB-KW"/>
</dbReference>
<keyword evidence="9" id="KW-0732">Signal</keyword>
<gene>
    <name evidence="11" type="primary">SHMT1_2</name>
    <name evidence="11" type="ORF">FOZ60_006676</name>
</gene>
<evidence type="ECO:0000256" key="9">
    <source>
        <dbReference type="SAM" id="SignalP"/>
    </source>
</evidence>
<keyword evidence="6 7" id="KW-0663">Pyridoxal phosphate</keyword>